<keyword evidence="11" id="KW-0472">Membrane</keyword>
<dbReference type="SUPFAM" id="SSF47384">
    <property type="entry name" value="Homodimeric domain of signal transducing histidine kinase"/>
    <property type="match status" value="1"/>
</dbReference>
<feature type="domain" description="Histidine kinase" evidence="12">
    <location>
        <begin position="329"/>
        <end position="546"/>
    </location>
</feature>
<keyword evidence="7 14" id="KW-0418">Kinase</keyword>
<evidence type="ECO:0000313" key="14">
    <source>
        <dbReference type="EMBL" id="SEG43052.1"/>
    </source>
</evidence>
<evidence type="ECO:0000259" key="13">
    <source>
        <dbReference type="PROSITE" id="PS50885"/>
    </source>
</evidence>
<dbReference type="SMART" id="SM00388">
    <property type="entry name" value="HisKA"/>
    <property type="match status" value="1"/>
</dbReference>
<dbReference type="PANTHER" id="PTHR43304:SF1">
    <property type="entry name" value="PAC DOMAIN-CONTAINING PROTEIN"/>
    <property type="match status" value="1"/>
</dbReference>
<dbReference type="SUPFAM" id="SSF158472">
    <property type="entry name" value="HAMP domain-like"/>
    <property type="match status" value="1"/>
</dbReference>
<name>A0A1H6A3W7_9ACTN</name>
<keyword evidence="5" id="KW-0808">Transferase</keyword>
<evidence type="ECO:0000313" key="15">
    <source>
        <dbReference type="Proteomes" id="UP000236723"/>
    </source>
</evidence>
<dbReference type="EMBL" id="FNVO01000005">
    <property type="protein sequence ID" value="SEG43052.1"/>
    <property type="molecule type" value="Genomic_DNA"/>
</dbReference>
<dbReference type="InterPro" id="IPR052162">
    <property type="entry name" value="Sensor_kinase/Photoreceptor"/>
</dbReference>
<evidence type="ECO:0000256" key="7">
    <source>
        <dbReference type="ARBA" id="ARBA00022777"/>
    </source>
</evidence>
<dbReference type="InterPro" id="IPR005467">
    <property type="entry name" value="His_kinase_dom"/>
</dbReference>
<accession>A0A1H6A3W7</accession>
<evidence type="ECO:0000256" key="3">
    <source>
        <dbReference type="ARBA" id="ARBA00012438"/>
    </source>
</evidence>
<dbReference type="SMART" id="SM00304">
    <property type="entry name" value="HAMP"/>
    <property type="match status" value="1"/>
</dbReference>
<dbReference type="Pfam" id="PF00672">
    <property type="entry name" value="HAMP"/>
    <property type="match status" value="1"/>
</dbReference>
<evidence type="ECO:0000256" key="5">
    <source>
        <dbReference type="ARBA" id="ARBA00022679"/>
    </source>
</evidence>
<dbReference type="Pfam" id="PF00512">
    <property type="entry name" value="HisKA"/>
    <property type="match status" value="1"/>
</dbReference>
<evidence type="ECO:0000256" key="9">
    <source>
        <dbReference type="ARBA" id="ARBA00023012"/>
    </source>
</evidence>
<dbReference type="InterPro" id="IPR003661">
    <property type="entry name" value="HisK_dim/P_dom"/>
</dbReference>
<dbReference type="CDD" id="cd00082">
    <property type="entry name" value="HisKA"/>
    <property type="match status" value="1"/>
</dbReference>
<sequence length="575" mass="63480">MTAAPSPHLRQQPPQTGASRSMSASSPLPPQLAPLRPPAPRRGLSRIRLGQWFYASGLVLAMLLLAAVILSVLALQGYNQARDVLIDRVDPAALQQFQLTTSLDEQDTAIRAYLRNGRRADLAAYREAVTQEGQAVAAMRRQLTGVSGADDARRRLDQATAAIATWRMRFAAPLAAGAQLTPEANEAGRDLYRVANFANSATQRELTLLHNTYDQQLRDRARTLYVSLAFTGVVIVLGAVALVILIRRTVLRPVARLTDQVRAVSQGDFAHPLRISGPAELAELAGIVDSMRHRIVQEWRATSEARQTVAEQAAELRRSNAELEQFAYVASHDLQEPLRKVASFCQMIERRYGDRLDERGRRYIDFAVDGAKRMQALINDLLMLSRVGRSERKVEPVDLGAVLERTRHDLGHVIEETGAEVTAGELPTVTGDRTLLAMLLQNLVGNAIKFHGEDPPRVRVTAERSADHPDMWEFSCSDNGIGIDPKYAERIFLIFQRLHPQDTYSGTGIGLAMCKKIVEYHGGRIWLDPDHDGPGTVFRWTLPAQRAGVATKRADTDGNTDSDTEGKEGDEAADE</sequence>
<dbReference type="GO" id="GO:0000155">
    <property type="term" value="F:phosphorelay sensor kinase activity"/>
    <property type="evidence" value="ECO:0007669"/>
    <property type="project" value="InterPro"/>
</dbReference>
<dbReference type="PROSITE" id="PS50885">
    <property type="entry name" value="HAMP"/>
    <property type="match status" value="1"/>
</dbReference>
<evidence type="ECO:0000256" key="4">
    <source>
        <dbReference type="ARBA" id="ARBA00022553"/>
    </source>
</evidence>
<evidence type="ECO:0000256" key="11">
    <source>
        <dbReference type="SAM" id="Phobius"/>
    </source>
</evidence>
<dbReference type="InterPro" id="IPR003660">
    <property type="entry name" value="HAMP_dom"/>
</dbReference>
<dbReference type="InterPro" id="IPR036097">
    <property type="entry name" value="HisK_dim/P_sf"/>
</dbReference>
<evidence type="ECO:0000256" key="2">
    <source>
        <dbReference type="ARBA" id="ARBA00004236"/>
    </source>
</evidence>
<dbReference type="GO" id="GO:0005886">
    <property type="term" value="C:plasma membrane"/>
    <property type="evidence" value="ECO:0007669"/>
    <property type="project" value="UniProtKB-SubCell"/>
</dbReference>
<dbReference type="EC" id="2.7.13.3" evidence="3"/>
<keyword evidence="6 11" id="KW-0812">Transmembrane</keyword>
<feature type="transmembrane region" description="Helical" evidence="11">
    <location>
        <begin position="52"/>
        <end position="75"/>
    </location>
</feature>
<feature type="compositionally biased region" description="Polar residues" evidence="10">
    <location>
        <begin position="12"/>
        <end position="22"/>
    </location>
</feature>
<protein>
    <recommendedName>
        <fullName evidence="3">histidine kinase</fullName>
        <ecNumber evidence="3">2.7.13.3</ecNumber>
    </recommendedName>
</protein>
<dbReference type="InterPro" id="IPR036890">
    <property type="entry name" value="HATPase_C_sf"/>
</dbReference>
<dbReference type="SMART" id="SM00387">
    <property type="entry name" value="HATPase_c"/>
    <property type="match status" value="1"/>
</dbReference>
<feature type="transmembrane region" description="Helical" evidence="11">
    <location>
        <begin position="224"/>
        <end position="246"/>
    </location>
</feature>
<dbReference type="Gene3D" id="6.10.340.10">
    <property type="match status" value="1"/>
</dbReference>
<dbReference type="Gene3D" id="3.30.565.10">
    <property type="entry name" value="Histidine kinase-like ATPase, C-terminal domain"/>
    <property type="match status" value="1"/>
</dbReference>
<keyword evidence="15" id="KW-1185">Reference proteome</keyword>
<feature type="region of interest" description="Disordered" evidence="10">
    <location>
        <begin position="1"/>
        <end position="39"/>
    </location>
</feature>
<keyword evidence="9" id="KW-0902">Two-component regulatory system</keyword>
<keyword evidence="4" id="KW-0597">Phosphoprotein</keyword>
<dbReference type="Proteomes" id="UP000236723">
    <property type="component" value="Unassembled WGS sequence"/>
</dbReference>
<evidence type="ECO:0000256" key="1">
    <source>
        <dbReference type="ARBA" id="ARBA00000085"/>
    </source>
</evidence>
<feature type="domain" description="HAMP" evidence="13">
    <location>
        <begin position="248"/>
        <end position="300"/>
    </location>
</feature>
<dbReference type="PROSITE" id="PS50109">
    <property type="entry name" value="HIS_KIN"/>
    <property type="match status" value="1"/>
</dbReference>
<proteinExistence type="predicted"/>
<dbReference type="InterPro" id="IPR003594">
    <property type="entry name" value="HATPase_dom"/>
</dbReference>
<reference evidence="15" key="1">
    <citation type="submission" date="2016-10" db="EMBL/GenBank/DDBJ databases">
        <authorList>
            <person name="Varghese N."/>
            <person name="Submissions S."/>
        </authorList>
    </citation>
    <scope>NUCLEOTIDE SEQUENCE [LARGE SCALE GENOMIC DNA]</scope>
    <source>
        <strain evidence="15">DSM 43163</strain>
    </source>
</reference>
<gene>
    <name evidence="14" type="ORF">SAMN04489712_105175</name>
</gene>
<organism evidence="14 15">
    <name type="scientific">Thermomonospora echinospora</name>
    <dbReference type="NCBI Taxonomy" id="1992"/>
    <lineage>
        <taxon>Bacteria</taxon>
        <taxon>Bacillati</taxon>
        <taxon>Actinomycetota</taxon>
        <taxon>Actinomycetes</taxon>
        <taxon>Streptosporangiales</taxon>
        <taxon>Thermomonosporaceae</taxon>
        <taxon>Thermomonospora</taxon>
    </lineage>
</organism>
<feature type="compositionally biased region" description="Basic and acidic residues" evidence="10">
    <location>
        <begin position="564"/>
        <end position="575"/>
    </location>
</feature>
<dbReference type="AlphaFoldDB" id="A0A1H6A3W7"/>
<evidence type="ECO:0000256" key="8">
    <source>
        <dbReference type="ARBA" id="ARBA00022989"/>
    </source>
</evidence>
<feature type="compositionally biased region" description="Pro residues" evidence="10">
    <location>
        <begin position="27"/>
        <end position="39"/>
    </location>
</feature>
<dbReference type="OrthoDB" id="9808408at2"/>
<feature type="region of interest" description="Disordered" evidence="10">
    <location>
        <begin position="548"/>
        <end position="575"/>
    </location>
</feature>
<dbReference type="PANTHER" id="PTHR43304">
    <property type="entry name" value="PHYTOCHROME-LIKE PROTEIN CPH1"/>
    <property type="match status" value="1"/>
</dbReference>
<keyword evidence="8 11" id="KW-1133">Transmembrane helix</keyword>
<evidence type="ECO:0000256" key="6">
    <source>
        <dbReference type="ARBA" id="ARBA00022692"/>
    </source>
</evidence>
<dbReference type="CDD" id="cd06225">
    <property type="entry name" value="HAMP"/>
    <property type="match status" value="1"/>
</dbReference>
<evidence type="ECO:0000259" key="12">
    <source>
        <dbReference type="PROSITE" id="PS50109"/>
    </source>
</evidence>
<evidence type="ECO:0000256" key="10">
    <source>
        <dbReference type="SAM" id="MobiDB-lite"/>
    </source>
</evidence>
<dbReference type="SUPFAM" id="SSF55874">
    <property type="entry name" value="ATPase domain of HSP90 chaperone/DNA topoisomerase II/histidine kinase"/>
    <property type="match status" value="1"/>
</dbReference>
<comment type="catalytic activity">
    <reaction evidence="1">
        <text>ATP + protein L-histidine = ADP + protein N-phospho-L-histidine.</text>
        <dbReference type="EC" id="2.7.13.3"/>
    </reaction>
</comment>
<comment type="subcellular location">
    <subcellularLocation>
        <location evidence="2">Cell membrane</location>
    </subcellularLocation>
</comment>
<dbReference type="Gene3D" id="1.10.287.130">
    <property type="match status" value="1"/>
</dbReference>
<dbReference type="InterPro" id="IPR004358">
    <property type="entry name" value="Sig_transdc_His_kin-like_C"/>
</dbReference>
<dbReference type="PRINTS" id="PR00344">
    <property type="entry name" value="BCTRLSENSOR"/>
</dbReference>
<dbReference type="RefSeq" id="WP_103938164.1">
    <property type="nucleotide sequence ID" value="NZ_FNVO01000005.1"/>
</dbReference>
<dbReference type="Pfam" id="PF02518">
    <property type="entry name" value="HATPase_c"/>
    <property type="match status" value="1"/>
</dbReference>